<dbReference type="Proteomes" id="UP001278571">
    <property type="component" value="Unassembled WGS sequence"/>
</dbReference>
<comment type="caution">
    <text evidence="3">The sequence shown here is derived from an EMBL/GenBank/DDBJ whole genome shotgun (WGS) entry which is preliminary data.</text>
</comment>
<feature type="transmembrane region" description="Helical" evidence="2">
    <location>
        <begin position="77"/>
        <end position="94"/>
    </location>
</feature>
<feature type="compositionally biased region" description="Basic and acidic residues" evidence="1">
    <location>
        <begin position="1"/>
        <end position="12"/>
    </location>
</feature>
<dbReference type="EMBL" id="JAWJZF010000377">
    <property type="protein sequence ID" value="MDX2294120.1"/>
    <property type="molecule type" value="Genomic_DNA"/>
</dbReference>
<keyword evidence="2" id="KW-0472">Membrane</keyword>
<proteinExistence type="predicted"/>
<protein>
    <recommendedName>
        <fullName evidence="5">DUF3040 domain-containing protein</fullName>
    </recommendedName>
</protein>
<evidence type="ECO:0000313" key="4">
    <source>
        <dbReference type="Proteomes" id="UP001278571"/>
    </source>
</evidence>
<feature type="region of interest" description="Disordered" evidence="1">
    <location>
        <begin position="1"/>
        <end position="25"/>
    </location>
</feature>
<evidence type="ECO:0000313" key="3">
    <source>
        <dbReference type="EMBL" id="MDX2294120.1"/>
    </source>
</evidence>
<organism evidence="3 4">
    <name type="scientific">Streptomyces roseolus</name>
    <dbReference type="NCBI Taxonomy" id="67358"/>
    <lineage>
        <taxon>Bacteria</taxon>
        <taxon>Bacillati</taxon>
        <taxon>Actinomycetota</taxon>
        <taxon>Actinomycetes</taxon>
        <taxon>Kitasatosporales</taxon>
        <taxon>Streptomycetaceae</taxon>
        <taxon>Streptomyces</taxon>
    </lineage>
</organism>
<evidence type="ECO:0000256" key="1">
    <source>
        <dbReference type="SAM" id="MobiDB-lite"/>
    </source>
</evidence>
<sequence>MSDAHDEREDRTSGSGGPRGTARSLGRAWRALDRALGGERLPTPFEQRVARHPVANGFGVALAVGLLLSVFEAGLSALAPALAAGLIYGSTAAAERRRQGRLKRTGLWDGA</sequence>
<evidence type="ECO:0008006" key="5">
    <source>
        <dbReference type="Google" id="ProtNLM"/>
    </source>
</evidence>
<keyword evidence="4" id="KW-1185">Reference proteome</keyword>
<feature type="transmembrane region" description="Helical" evidence="2">
    <location>
        <begin position="54"/>
        <end position="71"/>
    </location>
</feature>
<dbReference type="RefSeq" id="WP_319010442.1">
    <property type="nucleotide sequence ID" value="NZ_JAWJZF010000377.1"/>
</dbReference>
<evidence type="ECO:0000256" key="2">
    <source>
        <dbReference type="SAM" id="Phobius"/>
    </source>
</evidence>
<accession>A0ABU4K8N6</accession>
<name>A0ABU4K8N6_9ACTN</name>
<keyword evidence="2" id="KW-0812">Transmembrane</keyword>
<keyword evidence="2" id="KW-1133">Transmembrane helix</keyword>
<reference evidence="3 4" key="1">
    <citation type="submission" date="2023-10" db="EMBL/GenBank/DDBJ databases">
        <authorList>
            <person name="Wang X.X."/>
        </authorList>
    </citation>
    <scope>NUCLEOTIDE SEQUENCE [LARGE SCALE GENOMIC DNA]</scope>
    <source>
        <strain evidence="3 4">NBRC 12816</strain>
    </source>
</reference>
<gene>
    <name evidence="3" type="ORF">R2363_18310</name>
</gene>